<sequence length="79" mass="9230">MGKHEWHPFYRPGYYLGASRSNKAGEHASWRLKLISRKGVRMTTSFSWHGAFGRSKIAEAWAGRGKGLELWKETFKIWF</sequence>
<dbReference type="Proteomes" id="UP000009183">
    <property type="component" value="Chromosome 7"/>
</dbReference>
<dbReference type="AlphaFoldDB" id="F6GYE6"/>
<dbReference type="HOGENOM" id="CLU_183347_0_0_1"/>
<accession>F6GYE6</accession>
<evidence type="ECO:0000313" key="2">
    <source>
        <dbReference type="Proteomes" id="UP000009183"/>
    </source>
</evidence>
<dbReference type="EMBL" id="FN594971">
    <property type="protein sequence ID" value="CCB45000.1"/>
    <property type="molecule type" value="Genomic_DNA"/>
</dbReference>
<reference evidence="2" key="1">
    <citation type="journal article" date="2007" name="Nature">
        <title>The grapevine genome sequence suggests ancestral hexaploidization in major angiosperm phyla.</title>
        <authorList>
            <consortium name="The French-Italian Public Consortium for Grapevine Genome Characterization."/>
            <person name="Jaillon O."/>
            <person name="Aury J.-M."/>
            <person name="Noel B."/>
            <person name="Policriti A."/>
            <person name="Clepet C."/>
            <person name="Casagrande A."/>
            <person name="Choisne N."/>
            <person name="Aubourg S."/>
            <person name="Vitulo N."/>
            <person name="Jubin C."/>
            <person name="Vezzi A."/>
            <person name="Legeai F."/>
            <person name="Hugueney P."/>
            <person name="Dasilva C."/>
            <person name="Horner D."/>
            <person name="Mica E."/>
            <person name="Jublot D."/>
            <person name="Poulain J."/>
            <person name="Bruyere C."/>
            <person name="Billault A."/>
            <person name="Segurens B."/>
            <person name="Gouyvenoux M."/>
            <person name="Ugarte E."/>
            <person name="Cattonaro F."/>
            <person name="Anthouard V."/>
            <person name="Vico V."/>
            <person name="Del Fabbro C."/>
            <person name="Alaux M."/>
            <person name="Di Gaspero G."/>
            <person name="Dumas V."/>
            <person name="Felice N."/>
            <person name="Paillard S."/>
            <person name="Juman I."/>
            <person name="Moroldo M."/>
            <person name="Scalabrin S."/>
            <person name="Canaguier A."/>
            <person name="Le Clainche I."/>
            <person name="Malacrida G."/>
            <person name="Durand E."/>
            <person name="Pesole G."/>
            <person name="Laucou V."/>
            <person name="Chatelet P."/>
            <person name="Merdinoglu D."/>
            <person name="Delledonne M."/>
            <person name="Pezzotti M."/>
            <person name="Lecharny A."/>
            <person name="Scarpelli C."/>
            <person name="Artiguenave F."/>
            <person name="Pe M.E."/>
            <person name="Valle G."/>
            <person name="Morgante M."/>
            <person name="Caboche M."/>
            <person name="Adam-Blondon A.-F."/>
            <person name="Weissenbach J."/>
            <person name="Quetier F."/>
            <person name="Wincker P."/>
        </authorList>
    </citation>
    <scope>NUCLEOTIDE SEQUENCE [LARGE SCALE GENOMIC DNA]</scope>
    <source>
        <strain evidence="2">cv. Pinot noir / PN40024</strain>
    </source>
</reference>
<protein>
    <submittedName>
        <fullName evidence="1">Uncharacterized protein</fullName>
    </submittedName>
</protein>
<name>F6GYE6_VITVI</name>
<gene>
    <name evidence="1" type="ordered locus">VIT_07s0095g00690</name>
</gene>
<dbReference type="PaxDb" id="29760-VIT_07s0095g00690.t01"/>
<organism evidence="1 2">
    <name type="scientific">Vitis vinifera</name>
    <name type="common">Grape</name>
    <dbReference type="NCBI Taxonomy" id="29760"/>
    <lineage>
        <taxon>Eukaryota</taxon>
        <taxon>Viridiplantae</taxon>
        <taxon>Streptophyta</taxon>
        <taxon>Embryophyta</taxon>
        <taxon>Tracheophyta</taxon>
        <taxon>Spermatophyta</taxon>
        <taxon>Magnoliopsida</taxon>
        <taxon>eudicotyledons</taxon>
        <taxon>Gunneridae</taxon>
        <taxon>Pentapetalae</taxon>
        <taxon>rosids</taxon>
        <taxon>Vitales</taxon>
        <taxon>Vitaceae</taxon>
        <taxon>Viteae</taxon>
        <taxon>Vitis</taxon>
    </lineage>
</organism>
<dbReference type="InParanoid" id="F6GYE6"/>
<evidence type="ECO:0000313" key="1">
    <source>
        <dbReference type="EMBL" id="CCB45000.1"/>
    </source>
</evidence>
<keyword evidence="2" id="KW-1185">Reference proteome</keyword>
<proteinExistence type="predicted"/>